<organism evidence="4 5">
    <name type="scientific">Intrasporangium chromatireducens Q5-1</name>
    <dbReference type="NCBI Taxonomy" id="584657"/>
    <lineage>
        <taxon>Bacteria</taxon>
        <taxon>Bacillati</taxon>
        <taxon>Actinomycetota</taxon>
        <taxon>Actinomycetes</taxon>
        <taxon>Micrococcales</taxon>
        <taxon>Intrasporangiaceae</taxon>
        <taxon>Intrasporangium</taxon>
    </lineage>
</organism>
<gene>
    <name evidence="4" type="ORF">N864_07215</name>
</gene>
<reference evidence="5" key="1">
    <citation type="submission" date="2013-08" db="EMBL/GenBank/DDBJ databases">
        <title>Intrasporangium oryzae NRRL B-24470.</title>
        <authorList>
            <person name="Liu H."/>
            <person name="Wang G."/>
        </authorList>
    </citation>
    <scope>NUCLEOTIDE SEQUENCE [LARGE SCALE GENOMIC DNA]</scope>
    <source>
        <strain evidence="5">Q5-1</strain>
    </source>
</reference>
<dbReference type="PROSITE" id="PS51462">
    <property type="entry name" value="NUDIX"/>
    <property type="match status" value="1"/>
</dbReference>
<evidence type="ECO:0000256" key="2">
    <source>
        <dbReference type="ARBA" id="ARBA00022801"/>
    </source>
</evidence>
<dbReference type="Gene3D" id="3.90.79.10">
    <property type="entry name" value="Nucleoside Triphosphate Pyrophosphohydrolase"/>
    <property type="match status" value="1"/>
</dbReference>
<keyword evidence="2 4" id="KW-0378">Hydrolase</keyword>
<sequence>MRVANKAIIVRDEHLLVTVNSGDFPTFYLCPGGGQDHGEDAYAGLRRECREEIGCEVLVGELAFVRDYIAADHEFADQDAWAHQREAYFFCDLAPGAEPRMTDAGDLWQTGIAWLPVDGLHDQPLWPRALARWLATAEADRPRYLGNVN</sequence>
<accession>W9GMD1</accession>
<dbReference type="PANTHER" id="PTHR43046:SF14">
    <property type="entry name" value="MUTT_NUDIX FAMILY PROTEIN"/>
    <property type="match status" value="1"/>
</dbReference>
<evidence type="ECO:0000313" key="5">
    <source>
        <dbReference type="Proteomes" id="UP000019494"/>
    </source>
</evidence>
<dbReference type="CDD" id="cd18880">
    <property type="entry name" value="NUDIX_ADPRase"/>
    <property type="match status" value="1"/>
</dbReference>
<comment type="cofactor">
    <cofactor evidence="1">
        <name>Mg(2+)</name>
        <dbReference type="ChEBI" id="CHEBI:18420"/>
    </cofactor>
</comment>
<dbReference type="Pfam" id="PF00293">
    <property type="entry name" value="NUDIX"/>
    <property type="match status" value="1"/>
</dbReference>
<dbReference type="GO" id="GO:0016787">
    <property type="term" value="F:hydrolase activity"/>
    <property type="evidence" value="ECO:0007669"/>
    <property type="project" value="UniProtKB-KW"/>
</dbReference>
<dbReference type="AlphaFoldDB" id="W9GMD1"/>
<dbReference type="Proteomes" id="UP000019494">
    <property type="component" value="Unassembled WGS sequence"/>
</dbReference>
<comment type="caution">
    <text evidence="4">The sequence shown here is derived from an EMBL/GenBank/DDBJ whole genome shotgun (WGS) entry which is preliminary data.</text>
</comment>
<dbReference type="PANTHER" id="PTHR43046">
    <property type="entry name" value="GDP-MANNOSE MANNOSYL HYDROLASE"/>
    <property type="match status" value="1"/>
</dbReference>
<feature type="domain" description="Nudix hydrolase" evidence="3">
    <location>
        <begin position="1"/>
        <end position="136"/>
    </location>
</feature>
<dbReference type="EMBL" id="AWQS01000012">
    <property type="protein sequence ID" value="EWT07421.1"/>
    <property type="molecule type" value="Genomic_DNA"/>
</dbReference>
<name>W9GMD1_9MICO</name>
<dbReference type="SUPFAM" id="SSF55811">
    <property type="entry name" value="Nudix"/>
    <property type="match status" value="1"/>
</dbReference>
<evidence type="ECO:0000259" key="3">
    <source>
        <dbReference type="PROSITE" id="PS51462"/>
    </source>
</evidence>
<protein>
    <submittedName>
        <fullName evidence="4">NUDIX hydrolase</fullName>
    </submittedName>
</protein>
<keyword evidence="5" id="KW-1185">Reference proteome</keyword>
<dbReference type="InterPro" id="IPR015797">
    <property type="entry name" value="NUDIX_hydrolase-like_dom_sf"/>
</dbReference>
<proteinExistence type="predicted"/>
<evidence type="ECO:0000313" key="4">
    <source>
        <dbReference type="EMBL" id="EWT07421.1"/>
    </source>
</evidence>
<evidence type="ECO:0000256" key="1">
    <source>
        <dbReference type="ARBA" id="ARBA00001946"/>
    </source>
</evidence>
<dbReference type="InterPro" id="IPR000086">
    <property type="entry name" value="NUDIX_hydrolase_dom"/>
</dbReference>